<keyword evidence="7" id="KW-0547">Nucleotide-binding</keyword>
<dbReference type="PANTHER" id="PTHR23293:SF9">
    <property type="entry name" value="FAD SYNTHASE"/>
    <property type="match status" value="1"/>
</dbReference>
<dbReference type="CDD" id="cd23948">
    <property type="entry name" value="FAD_synthase"/>
    <property type="match status" value="1"/>
</dbReference>
<protein>
    <recommendedName>
        <fullName evidence="2">FAD synthase</fullName>
        <ecNumber evidence="2">2.7.7.2</ecNumber>
    </recommendedName>
    <alternativeName>
        <fullName evidence="10">FAD pyrophosphorylase</fullName>
    </alternativeName>
    <alternativeName>
        <fullName evidence="11">FMN adenylyltransferase</fullName>
    </alternativeName>
</protein>
<gene>
    <name evidence="14" type="ORF">PPACK8108_LOCUS4518</name>
    <name evidence="15" type="ORF">PPACK8108_LOCUS4591</name>
</gene>
<evidence type="ECO:0000256" key="10">
    <source>
        <dbReference type="ARBA" id="ARBA00031145"/>
    </source>
</evidence>
<evidence type="ECO:0000313" key="14">
    <source>
        <dbReference type="EMBL" id="CAH7669865.1"/>
    </source>
</evidence>
<keyword evidence="9" id="KW-0067">ATP-binding</keyword>
<evidence type="ECO:0000256" key="8">
    <source>
        <dbReference type="ARBA" id="ARBA00022827"/>
    </source>
</evidence>
<organism evidence="15 16">
    <name type="scientific">Phakopsora pachyrhizi</name>
    <name type="common">Asian soybean rust disease fungus</name>
    <dbReference type="NCBI Taxonomy" id="170000"/>
    <lineage>
        <taxon>Eukaryota</taxon>
        <taxon>Fungi</taxon>
        <taxon>Dikarya</taxon>
        <taxon>Basidiomycota</taxon>
        <taxon>Pucciniomycotina</taxon>
        <taxon>Pucciniomycetes</taxon>
        <taxon>Pucciniales</taxon>
        <taxon>Phakopsoraceae</taxon>
        <taxon>Phakopsora</taxon>
    </lineage>
</organism>
<reference evidence="15" key="1">
    <citation type="submission" date="2022-06" db="EMBL/GenBank/DDBJ databases">
        <authorList>
            <consortium name="SYNGENTA / RWTH Aachen University"/>
        </authorList>
    </citation>
    <scope>NUCLEOTIDE SEQUENCE</scope>
</reference>
<dbReference type="EC" id="2.7.7.2" evidence="2"/>
<dbReference type="EMBL" id="CALTRL010000854">
    <property type="protein sequence ID" value="CAH7669930.1"/>
    <property type="molecule type" value="Genomic_DNA"/>
</dbReference>
<keyword evidence="5" id="KW-0808">Transferase</keyword>
<evidence type="ECO:0000256" key="4">
    <source>
        <dbReference type="ARBA" id="ARBA00022643"/>
    </source>
</evidence>
<keyword evidence="8" id="KW-0274">FAD</keyword>
<keyword evidence="3" id="KW-0285">Flavoprotein</keyword>
<evidence type="ECO:0000256" key="5">
    <source>
        <dbReference type="ARBA" id="ARBA00022679"/>
    </source>
</evidence>
<keyword evidence="6" id="KW-0548">Nucleotidyltransferase</keyword>
<dbReference type="Gene3D" id="3.40.50.620">
    <property type="entry name" value="HUPs"/>
    <property type="match status" value="1"/>
</dbReference>
<keyword evidence="4" id="KW-0288">FMN</keyword>
<evidence type="ECO:0000313" key="16">
    <source>
        <dbReference type="Proteomes" id="UP001153365"/>
    </source>
</evidence>
<dbReference type="GO" id="GO:0006747">
    <property type="term" value="P:FAD biosynthetic process"/>
    <property type="evidence" value="ECO:0007669"/>
    <property type="project" value="TreeGrafter"/>
</dbReference>
<comment type="caution">
    <text evidence="15">The sequence shown here is derived from an EMBL/GenBank/DDBJ whole genome shotgun (WGS) entry which is preliminary data.</text>
</comment>
<evidence type="ECO:0000313" key="15">
    <source>
        <dbReference type="EMBL" id="CAH7669930.1"/>
    </source>
</evidence>
<evidence type="ECO:0000259" key="13">
    <source>
        <dbReference type="Pfam" id="PF01507"/>
    </source>
</evidence>
<evidence type="ECO:0000256" key="11">
    <source>
        <dbReference type="ARBA" id="ARBA00031871"/>
    </source>
</evidence>
<evidence type="ECO:0000256" key="12">
    <source>
        <dbReference type="ARBA" id="ARBA00049494"/>
    </source>
</evidence>
<keyword evidence="16" id="KW-1185">Reference proteome</keyword>
<dbReference type="Proteomes" id="UP001153365">
    <property type="component" value="Unassembled WGS sequence"/>
</dbReference>
<sequence>MLSGRVQKFTKSDSDQVYQISCQSSGSSIPSPSAASNNCDLDSSSIRRLSFRVRSALEIIERAIVRFGPDGLAISFNGGKDCTVLIHLFAAALHNYKNRNNIEWNEGDEGTMIRGLYIRCNSPFESVENFINRSKVKYSIDLYKFKGDLKDGLMRFLNEKSEPESPIKAILIGTRSTDPNGAKLSEFDPTDSDWPSITRVHPILDWSYEDVWNFLITLNVDWCPLYNLGYTSLGSTTNTQPNPFLKSSIHDYQQQQQQKDEKVEKYLPAWELKDGSLERAGRIIS</sequence>
<feature type="domain" description="Phosphoadenosine phosphosulphate reductase" evidence="13">
    <location>
        <begin position="72"/>
        <end position="241"/>
    </location>
</feature>
<comment type="pathway">
    <text evidence="1">Cofactor biosynthesis; FAD biosynthesis; FAD from FMN: step 1/1.</text>
</comment>
<evidence type="ECO:0000256" key="1">
    <source>
        <dbReference type="ARBA" id="ARBA00004726"/>
    </source>
</evidence>
<dbReference type="EMBL" id="CALTRL010000833">
    <property type="protein sequence ID" value="CAH7669865.1"/>
    <property type="molecule type" value="Genomic_DNA"/>
</dbReference>
<dbReference type="InterPro" id="IPR014729">
    <property type="entry name" value="Rossmann-like_a/b/a_fold"/>
</dbReference>
<evidence type="ECO:0000256" key="7">
    <source>
        <dbReference type="ARBA" id="ARBA00022741"/>
    </source>
</evidence>
<proteinExistence type="predicted"/>
<dbReference type="InterPro" id="IPR002500">
    <property type="entry name" value="PAPS_reduct_dom"/>
</dbReference>
<dbReference type="PANTHER" id="PTHR23293">
    <property type="entry name" value="FAD SYNTHETASE-RELATED FMN ADENYLYLTRANSFERASE"/>
    <property type="match status" value="1"/>
</dbReference>
<comment type="catalytic activity">
    <reaction evidence="12">
        <text>FMN + ATP + H(+) = FAD + diphosphate</text>
        <dbReference type="Rhea" id="RHEA:17237"/>
        <dbReference type="ChEBI" id="CHEBI:15378"/>
        <dbReference type="ChEBI" id="CHEBI:30616"/>
        <dbReference type="ChEBI" id="CHEBI:33019"/>
        <dbReference type="ChEBI" id="CHEBI:57692"/>
        <dbReference type="ChEBI" id="CHEBI:58210"/>
        <dbReference type="EC" id="2.7.7.2"/>
    </reaction>
</comment>
<accession>A0AAV0AMQ4</accession>
<evidence type="ECO:0000256" key="2">
    <source>
        <dbReference type="ARBA" id="ARBA00012393"/>
    </source>
</evidence>
<dbReference type="GO" id="GO:0005524">
    <property type="term" value="F:ATP binding"/>
    <property type="evidence" value="ECO:0007669"/>
    <property type="project" value="UniProtKB-KW"/>
</dbReference>
<evidence type="ECO:0000256" key="9">
    <source>
        <dbReference type="ARBA" id="ARBA00022840"/>
    </source>
</evidence>
<dbReference type="Pfam" id="PF01507">
    <property type="entry name" value="PAPS_reduct"/>
    <property type="match status" value="1"/>
</dbReference>
<evidence type="ECO:0000256" key="6">
    <source>
        <dbReference type="ARBA" id="ARBA00022695"/>
    </source>
</evidence>
<dbReference type="GO" id="GO:0003919">
    <property type="term" value="F:FMN adenylyltransferase activity"/>
    <property type="evidence" value="ECO:0007669"/>
    <property type="project" value="UniProtKB-EC"/>
</dbReference>
<dbReference type="AlphaFoldDB" id="A0AAV0AMQ4"/>
<evidence type="ECO:0000256" key="3">
    <source>
        <dbReference type="ARBA" id="ARBA00022630"/>
    </source>
</evidence>
<name>A0AAV0AMQ4_PHAPC</name>
<dbReference type="SUPFAM" id="SSF52402">
    <property type="entry name" value="Adenine nucleotide alpha hydrolases-like"/>
    <property type="match status" value="1"/>
</dbReference>